<dbReference type="PATRIC" id="fig|47853.6.peg.5720"/>
<dbReference type="EMBL" id="JXSX01000003">
    <property type="protein sequence ID" value="KIR61368.1"/>
    <property type="molecule type" value="Genomic_DNA"/>
</dbReference>
<sequence>MSTPVTRASDDAAQRYAATGERSELDESSRRHGVAGDASAALDDLHRALSALRDTGRGPLTADALDAAAHQLNRALGRGPAQLPDGWLDAVATAYLRRYEHSGDDRDLLGVAGCLRRRSAPPAEPALRHAAASAWLRSWEGRAPPGRRHGAGIRRTAELVVQELDAVLRATPVDHPRGGARAIDAGAAHLAHYALTADRWDPDRATGPLWRGMHSPGDLHLVEVRRAADAVSTLSSHVQRDRAGALTGALVGFLRQQTEARSPQDAAVVRALLARALVLHHEHAGDPALLDAAVHAADQALSSGQLGGDLGWLLETRAGCAAIRGRQHGDPADITAAVAFVERALAVASGPDERGLRMQMAGVLHQELFVLTGDEADLARALDWIDQAIDQATPGSSERTHRRLMRAGVLAHRFRVYRRTADIDEAIGLYLGGHSAEHVGGLGSALHDRFVATGDLADLDEAVAALREAARREQDVRTVLGLALADRFSVTGDSGDLAEAVGLFRAAHTRIDVPHPGGDQCRHLAGALLTAFGRTRSDDDLRQALACARAVTAAADPAAHAGAHGALLLARTLGAAAAVWDRPADLTEARTLLLGLLGQDDLPDDVRGTALLLQAEFEAGQHRTVPMDIAVTMRLAELTRSARGLLRTTSVDWVEATLRLGSHLGDIGLRSADPAAQTEAARLFGEVVGHAAARPAHRREAAMSAGRLALRANPPDLARSLANYRLAVDLTADVAHGLADPDRQLLAGSVASLPTEAASAALEAGDAALALELSERARFLSWGAALRRRHALAELARIDPDLASRIEAMTRQLDRLARVRPAAEPRRWWERPDDVVEPASELRSRVRRVLAELLDQARALLGRDLFGGPATLAELRQSVGAGAAVLVNVSLQRCDALLVDAAGLRAVPLPRLTLHAAASMAQQYIQAVQQYAEALSGPAGNSRMPMWRAQEAMSEVLAWLWETTAEPVLTALGHSSASENEPPRVWWCLTGPLTMLPIHAAQRGHGSPDAVLERVVSSYTLTLTHLSLSAGRTPTRAGVTDERPCVITIAQPPGLPPLVGPERQARRLDELLDPVPVRLDGREVTRDRLLQALGSHRIVHIAGHGHQDVSEPLRGGVAASDGAMTFQDVAAHPVGADLVFLDACHTAIGGTDVLNEGIHVASALQLAGGRHVIATLWQVVDHDLVTLPGEEEFVTAVYRDLAPEGTVLVDRAPYALHQALRRWRRERPSDVGAWAPYLHYGR</sequence>
<keyword evidence="4" id="KW-1185">Reference proteome</keyword>
<dbReference type="Proteomes" id="UP000032254">
    <property type="component" value="Unassembled WGS sequence"/>
</dbReference>
<evidence type="ECO:0000313" key="4">
    <source>
        <dbReference type="Proteomes" id="UP000032254"/>
    </source>
</evidence>
<organism evidence="3 4">
    <name type="scientific">Micromonospora haikouensis</name>
    <dbReference type="NCBI Taxonomy" id="686309"/>
    <lineage>
        <taxon>Bacteria</taxon>
        <taxon>Bacillati</taxon>
        <taxon>Actinomycetota</taxon>
        <taxon>Actinomycetes</taxon>
        <taxon>Micromonosporales</taxon>
        <taxon>Micromonosporaceae</taxon>
        <taxon>Micromonospora</taxon>
    </lineage>
</organism>
<feature type="compositionally biased region" description="Basic and acidic residues" evidence="1">
    <location>
        <begin position="21"/>
        <end position="30"/>
    </location>
</feature>
<protein>
    <recommendedName>
        <fullName evidence="2">CHAT domain-containing protein</fullName>
    </recommendedName>
</protein>
<comment type="caution">
    <text evidence="3">The sequence shown here is derived from an EMBL/GenBank/DDBJ whole genome shotgun (WGS) entry which is preliminary data.</text>
</comment>
<reference evidence="3 4" key="1">
    <citation type="submission" date="2015-01" db="EMBL/GenBank/DDBJ databases">
        <title>Sequencing and annotation of Micromonospora carbonacea strain JXNU-1 genome.</title>
        <authorList>
            <person name="Long Z."/>
            <person name="Huang Y."/>
            <person name="Jiang Y."/>
        </authorList>
    </citation>
    <scope>NUCLEOTIDE SEQUENCE [LARGE SCALE GENOMIC DNA]</scope>
    <source>
        <strain evidence="3 4">JXNU-1</strain>
    </source>
</reference>
<evidence type="ECO:0000259" key="2">
    <source>
        <dbReference type="Pfam" id="PF12770"/>
    </source>
</evidence>
<accession>A0A0D0VKQ1</accession>
<gene>
    <name evidence="3" type="ORF">TK50_27280</name>
</gene>
<dbReference type="RefSeq" id="WP_043968249.1">
    <property type="nucleotide sequence ID" value="NZ_JXSX01000003.1"/>
</dbReference>
<feature type="domain" description="CHAT" evidence="2">
    <location>
        <begin position="955"/>
        <end position="1241"/>
    </location>
</feature>
<dbReference type="AlphaFoldDB" id="A0A0D0VKQ1"/>
<name>A0A0D0VKQ1_9ACTN</name>
<dbReference type="Pfam" id="PF12770">
    <property type="entry name" value="CHAT"/>
    <property type="match status" value="1"/>
</dbReference>
<evidence type="ECO:0000313" key="3">
    <source>
        <dbReference type="EMBL" id="KIR61368.1"/>
    </source>
</evidence>
<feature type="region of interest" description="Disordered" evidence="1">
    <location>
        <begin position="1"/>
        <end position="37"/>
    </location>
</feature>
<dbReference type="GeneID" id="301307722"/>
<dbReference type="OrthoDB" id="3206999at2"/>
<evidence type="ECO:0000256" key="1">
    <source>
        <dbReference type="SAM" id="MobiDB-lite"/>
    </source>
</evidence>
<dbReference type="InterPro" id="IPR024983">
    <property type="entry name" value="CHAT_dom"/>
</dbReference>
<proteinExistence type="predicted"/>